<dbReference type="EMBL" id="CP031385">
    <property type="protein sequence ID" value="QPG93929.1"/>
    <property type="molecule type" value="Genomic_DNA"/>
</dbReference>
<keyword evidence="3" id="KW-1185">Reference proteome</keyword>
<accession>A0A7S9KKH7</accession>
<evidence type="ECO:0000256" key="1">
    <source>
        <dbReference type="SAM" id="MobiDB-lite"/>
    </source>
</evidence>
<organism evidence="2 3">
    <name type="scientific">Epichloe festucae (strain Fl1)</name>
    <dbReference type="NCBI Taxonomy" id="877507"/>
    <lineage>
        <taxon>Eukaryota</taxon>
        <taxon>Fungi</taxon>
        <taxon>Dikarya</taxon>
        <taxon>Ascomycota</taxon>
        <taxon>Pezizomycotina</taxon>
        <taxon>Sordariomycetes</taxon>
        <taxon>Hypocreomycetidae</taxon>
        <taxon>Hypocreales</taxon>
        <taxon>Clavicipitaceae</taxon>
        <taxon>Epichloe</taxon>
    </lineage>
</organism>
<dbReference type="OrthoDB" id="5427833at2759"/>
<proteinExistence type="predicted"/>
<evidence type="ECO:0000313" key="2">
    <source>
        <dbReference type="EMBL" id="QPG93929.1"/>
    </source>
</evidence>
<dbReference type="Proteomes" id="UP000594364">
    <property type="component" value="Chromosome 1"/>
</dbReference>
<protein>
    <submittedName>
        <fullName evidence="2">Uncharacterized protein</fullName>
    </submittedName>
</protein>
<feature type="region of interest" description="Disordered" evidence="1">
    <location>
        <begin position="113"/>
        <end position="229"/>
    </location>
</feature>
<sequence length="256" mass="26847">MTRKSARRVNRLTGGLLLATEVSGSFLTLSNFQSISTLSLPLGCIFAYNSPMPGCRAQDFGDNRTCSSSCQRAILRVQTNIQQSCVLVSAGETSLLDQAQVGNLVAALCGNRQAPPESATSISRSPPRSFTRIPPDSTSTTSTTTTTTTAQESSSLNTPTETPVFTPTPTSTPNSSELTSTTFTPRQQTTATTERTQTLTSSSPTWSTSSPAVQTQPRGGGGSPFDDVPGNAAQLGGNMAARLFAVVSCMVGMYLL</sequence>
<reference evidence="2 3" key="1">
    <citation type="journal article" date="2018" name="PLoS Genet.">
        <title>Repeat elements organise 3D genome structure and mediate transcription in the filamentous fungus Epichloe festucae.</title>
        <authorList>
            <person name="Winter D.J."/>
            <person name="Ganley A.R.D."/>
            <person name="Young C.A."/>
            <person name="Liachko I."/>
            <person name="Schardl C.L."/>
            <person name="Dupont P.Y."/>
            <person name="Berry D."/>
            <person name="Ram A."/>
            <person name="Scott B."/>
            <person name="Cox M.P."/>
        </authorList>
    </citation>
    <scope>NUCLEOTIDE SEQUENCE [LARGE SCALE GENOMIC DNA]</scope>
    <source>
        <strain evidence="2 3">Fl1</strain>
    </source>
</reference>
<dbReference type="AlphaFoldDB" id="A0A7S9KKH7"/>
<gene>
    <name evidence="2" type="ORF">C2857_003636</name>
</gene>
<name>A0A7S9KKH7_EPIFF</name>
<feature type="compositionally biased region" description="Low complexity" evidence="1">
    <location>
        <begin position="158"/>
        <end position="210"/>
    </location>
</feature>
<feature type="compositionally biased region" description="Polar residues" evidence="1">
    <location>
        <begin position="118"/>
        <end position="128"/>
    </location>
</feature>
<evidence type="ECO:0000313" key="3">
    <source>
        <dbReference type="Proteomes" id="UP000594364"/>
    </source>
</evidence>
<feature type="compositionally biased region" description="Low complexity" evidence="1">
    <location>
        <begin position="137"/>
        <end position="149"/>
    </location>
</feature>